<gene>
    <name evidence="1" type="ORF">HMPREF0381_0834</name>
</gene>
<dbReference type="AlphaFoldDB" id="E6LLJ9"/>
<dbReference type="Proteomes" id="UP000003434">
    <property type="component" value="Unassembled WGS sequence"/>
</dbReference>
<name>E6LLJ9_9FIRM</name>
<accession>E6LLJ9</accession>
<reference evidence="1 2" key="1">
    <citation type="submission" date="2010-12" db="EMBL/GenBank/DDBJ databases">
        <authorList>
            <person name="Muzny D."/>
            <person name="Qin X."/>
            <person name="Deng J."/>
            <person name="Jiang H."/>
            <person name="Liu Y."/>
            <person name="Qu J."/>
            <person name="Song X.-Z."/>
            <person name="Zhang L."/>
            <person name="Thornton R."/>
            <person name="Coyle M."/>
            <person name="Francisco L."/>
            <person name="Jackson L."/>
            <person name="Javaid M."/>
            <person name="Korchina V."/>
            <person name="Kovar C."/>
            <person name="Mata R."/>
            <person name="Mathew T."/>
            <person name="Ngo R."/>
            <person name="Nguyen L."/>
            <person name="Nguyen N."/>
            <person name="Okwuonu G."/>
            <person name="Ongeri F."/>
            <person name="Pham C."/>
            <person name="Simmons D."/>
            <person name="Wilczek-Boney K."/>
            <person name="Hale W."/>
            <person name="Jakkamsetti A."/>
            <person name="Pham P."/>
            <person name="Ruth R."/>
            <person name="San Lucas F."/>
            <person name="Warren J."/>
            <person name="Zhang J."/>
            <person name="Zhao Z."/>
            <person name="Zhou C."/>
            <person name="Zhu D."/>
            <person name="Lee S."/>
            <person name="Bess C."/>
            <person name="Blankenburg K."/>
            <person name="Forbes L."/>
            <person name="Fu Q."/>
            <person name="Gubbala S."/>
            <person name="Hirani K."/>
            <person name="Jayaseelan J.C."/>
            <person name="Lara F."/>
            <person name="Munidasa M."/>
            <person name="Palculict T."/>
            <person name="Patil S."/>
            <person name="Pu L.-L."/>
            <person name="Saada N."/>
            <person name="Tang L."/>
            <person name="Weissenberger G."/>
            <person name="Zhu Y."/>
            <person name="Hemphill L."/>
            <person name="Shang Y."/>
            <person name="Youmans B."/>
            <person name="Ayvaz T."/>
            <person name="Ross M."/>
            <person name="Santibanez J."/>
            <person name="Aqrawi P."/>
            <person name="Gross S."/>
            <person name="Joshi V."/>
            <person name="Fowler G."/>
            <person name="Nazareth L."/>
            <person name="Reid J."/>
            <person name="Worley K."/>
            <person name="Petrosino J."/>
            <person name="Highlander S."/>
            <person name="Gibbs R."/>
        </authorList>
    </citation>
    <scope>NUCLEOTIDE SEQUENCE [LARGE SCALE GENOMIC DNA]</scope>
    <source>
        <strain evidence="1 2">DSM 3986</strain>
    </source>
</reference>
<sequence>MYKVVNTVIVQKCETHKDFLIFESTNKFNDNKDILTGKVWDVSG</sequence>
<proteinExistence type="predicted"/>
<dbReference type="HOGENOM" id="CLU_3217991_0_0_9"/>
<dbReference type="EMBL" id="AEPW01000030">
    <property type="protein sequence ID" value="EFU77284.1"/>
    <property type="molecule type" value="Genomic_DNA"/>
</dbReference>
<comment type="caution">
    <text evidence="1">The sequence shown here is derived from an EMBL/GenBank/DDBJ whole genome shotgun (WGS) entry which is preliminary data.</text>
</comment>
<evidence type="ECO:0000313" key="1">
    <source>
        <dbReference type="EMBL" id="EFU77284.1"/>
    </source>
</evidence>
<evidence type="ECO:0000313" key="2">
    <source>
        <dbReference type="Proteomes" id="UP000003434"/>
    </source>
</evidence>
<protein>
    <submittedName>
        <fullName evidence="1">Uncharacterized protein</fullName>
    </submittedName>
</protein>
<organism evidence="1 2">
    <name type="scientific">Lachnoanaerobaculum saburreum DSM 3986</name>
    <dbReference type="NCBI Taxonomy" id="887325"/>
    <lineage>
        <taxon>Bacteria</taxon>
        <taxon>Bacillati</taxon>
        <taxon>Bacillota</taxon>
        <taxon>Clostridia</taxon>
        <taxon>Lachnospirales</taxon>
        <taxon>Lachnospiraceae</taxon>
        <taxon>Lachnoanaerobaculum</taxon>
    </lineage>
</organism>